<dbReference type="PROSITE" id="PS50293">
    <property type="entry name" value="TPR_REGION"/>
    <property type="match status" value="1"/>
</dbReference>
<dbReference type="EMBL" id="LAZR01001383">
    <property type="protein sequence ID" value="KKN45536.1"/>
    <property type="molecule type" value="Genomic_DNA"/>
</dbReference>
<evidence type="ECO:0000313" key="3">
    <source>
        <dbReference type="EMBL" id="KKN45536.1"/>
    </source>
</evidence>
<keyword evidence="2" id="KW-0802">TPR repeat</keyword>
<dbReference type="InterPro" id="IPR019734">
    <property type="entry name" value="TPR_rpt"/>
</dbReference>
<feature type="non-terminal residue" evidence="3">
    <location>
        <position position="1"/>
    </location>
</feature>
<dbReference type="InterPro" id="IPR011990">
    <property type="entry name" value="TPR-like_helical_dom_sf"/>
</dbReference>
<dbReference type="PANTHER" id="PTHR44943">
    <property type="entry name" value="CELLULOSE SYNTHASE OPERON PROTEIN C"/>
    <property type="match status" value="1"/>
</dbReference>
<dbReference type="PROSITE" id="PS50005">
    <property type="entry name" value="TPR"/>
    <property type="match status" value="2"/>
</dbReference>
<dbReference type="InterPro" id="IPR051685">
    <property type="entry name" value="Ycf3/AcsC/BcsC/TPR_MFPF"/>
</dbReference>
<reference evidence="3" key="1">
    <citation type="journal article" date="2015" name="Nature">
        <title>Complex archaea that bridge the gap between prokaryotes and eukaryotes.</title>
        <authorList>
            <person name="Spang A."/>
            <person name="Saw J.H."/>
            <person name="Jorgensen S.L."/>
            <person name="Zaremba-Niedzwiedzka K."/>
            <person name="Martijn J."/>
            <person name="Lind A.E."/>
            <person name="van Eijk R."/>
            <person name="Schleper C."/>
            <person name="Guy L."/>
            <person name="Ettema T.J."/>
        </authorList>
    </citation>
    <scope>NUCLEOTIDE SEQUENCE</scope>
</reference>
<evidence type="ECO:0000256" key="1">
    <source>
        <dbReference type="ARBA" id="ARBA00022737"/>
    </source>
</evidence>
<accession>A0A0F9T998</accession>
<dbReference type="Gene3D" id="1.25.40.10">
    <property type="entry name" value="Tetratricopeptide repeat domain"/>
    <property type="match status" value="1"/>
</dbReference>
<organism evidence="3">
    <name type="scientific">marine sediment metagenome</name>
    <dbReference type="NCBI Taxonomy" id="412755"/>
    <lineage>
        <taxon>unclassified sequences</taxon>
        <taxon>metagenomes</taxon>
        <taxon>ecological metagenomes</taxon>
    </lineage>
</organism>
<gene>
    <name evidence="3" type="ORF">LCGC14_0682190</name>
</gene>
<keyword evidence="1" id="KW-0677">Repeat</keyword>
<name>A0A0F9T998_9ZZZZ</name>
<evidence type="ECO:0000256" key="2">
    <source>
        <dbReference type="ARBA" id="ARBA00022803"/>
    </source>
</evidence>
<dbReference type="PANTHER" id="PTHR44943:SF8">
    <property type="entry name" value="TPR REPEAT-CONTAINING PROTEIN MJ0263"/>
    <property type="match status" value="1"/>
</dbReference>
<comment type="caution">
    <text evidence="3">The sequence shown here is derived from an EMBL/GenBank/DDBJ whole genome shotgun (WGS) entry which is preliminary data.</text>
</comment>
<proteinExistence type="predicted"/>
<dbReference type="SUPFAM" id="SSF48452">
    <property type="entry name" value="TPR-like"/>
    <property type="match status" value="1"/>
</dbReference>
<protein>
    <submittedName>
        <fullName evidence="3">Uncharacterized protein</fullName>
    </submittedName>
</protein>
<sequence length="219" mass="25265">AGTHIGFQFCANDTSNNSACSAISSFIVAGTTPPNVTIHGNNFFASDNSTIISLTQTSSARLNFSFTDDIDLLFMAKIYKENKSTNFLENTYISLLKDKIDDLNLLKEIEVFFLEKEEWKHLKKASERILLLDPNDLDSIYYLGLSYLNLNKLDKSKKLFERLVKLKPDFADAYYRLGLIYLKKKNYDRAQKLFEKTLDILPNHRDTLVHLKDLYKKNK</sequence>
<dbReference type="Pfam" id="PF13432">
    <property type="entry name" value="TPR_16"/>
    <property type="match status" value="1"/>
</dbReference>
<dbReference type="AlphaFoldDB" id="A0A0F9T998"/>
<dbReference type="SMART" id="SM00028">
    <property type="entry name" value="TPR"/>
    <property type="match status" value="2"/>
</dbReference>